<comment type="caution">
    <text evidence="1">The sequence shown here is derived from an EMBL/GenBank/DDBJ whole genome shotgun (WGS) entry which is preliminary data.</text>
</comment>
<reference evidence="1 2" key="1">
    <citation type="submission" date="2018-08" db="EMBL/GenBank/DDBJ databases">
        <title>A genome reference for cultivated species of the human gut microbiota.</title>
        <authorList>
            <person name="Zou Y."/>
            <person name="Xue W."/>
            <person name="Luo G."/>
        </authorList>
    </citation>
    <scope>NUCLEOTIDE SEQUENCE [LARGE SCALE GENOMIC DNA]</scope>
    <source>
        <strain evidence="1 2">AM22-9LB</strain>
    </source>
</reference>
<name>A0A414SLB3_9FIRM</name>
<accession>A0A414SLB3</accession>
<proteinExistence type="predicted"/>
<evidence type="ECO:0000313" key="2">
    <source>
        <dbReference type="Proteomes" id="UP000284220"/>
    </source>
</evidence>
<dbReference type="Proteomes" id="UP000284220">
    <property type="component" value="Unassembled WGS sequence"/>
</dbReference>
<organism evidence="1 2">
    <name type="scientific">Blautia obeum</name>
    <dbReference type="NCBI Taxonomy" id="40520"/>
    <lineage>
        <taxon>Bacteria</taxon>
        <taxon>Bacillati</taxon>
        <taxon>Bacillota</taxon>
        <taxon>Clostridia</taxon>
        <taxon>Lachnospirales</taxon>
        <taxon>Lachnospiraceae</taxon>
        <taxon>Blautia</taxon>
    </lineage>
</organism>
<protein>
    <submittedName>
        <fullName evidence="1">Uncharacterized protein</fullName>
    </submittedName>
</protein>
<sequence length="60" mass="6924">MLKFFFVDFSAARAVLAFCPFGTVDLKINAAALNGCINLSAVRRLFFFCRRAAEWFGYYW</sequence>
<dbReference type="AlphaFoldDB" id="A0A414SLB3"/>
<evidence type="ECO:0000313" key="1">
    <source>
        <dbReference type="EMBL" id="RHG20385.1"/>
    </source>
</evidence>
<dbReference type="EMBL" id="QRHZ01000001">
    <property type="protein sequence ID" value="RHG20385.1"/>
    <property type="molecule type" value="Genomic_DNA"/>
</dbReference>
<gene>
    <name evidence="1" type="ORF">DW272_04115</name>
</gene>